<gene>
    <name evidence="4" type="ORF">GCM10010211_29680</name>
</gene>
<feature type="chain" id="PRO_5046029378" description="DUF916 domain-containing protein" evidence="3">
    <location>
        <begin position="30"/>
        <end position="322"/>
    </location>
</feature>
<proteinExistence type="predicted"/>
<keyword evidence="2" id="KW-1133">Transmembrane helix</keyword>
<keyword evidence="2" id="KW-0812">Transmembrane</keyword>
<dbReference type="RefSeq" id="WP_189300147.1">
    <property type="nucleotide sequence ID" value="NZ_BMRP01000009.1"/>
</dbReference>
<organism evidence="4 5">
    <name type="scientific">Streptomyces albospinus</name>
    <dbReference type="NCBI Taxonomy" id="285515"/>
    <lineage>
        <taxon>Bacteria</taxon>
        <taxon>Bacillati</taxon>
        <taxon>Actinomycetota</taxon>
        <taxon>Actinomycetes</taxon>
        <taxon>Kitasatosporales</taxon>
        <taxon>Streptomycetaceae</taxon>
        <taxon>Streptomyces</taxon>
    </lineage>
</organism>
<feature type="region of interest" description="Disordered" evidence="1">
    <location>
        <begin position="277"/>
        <end position="322"/>
    </location>
</feature>
<keyword evidence="5" id="KW-1185">Reference proteome</keyword>
<keyword evidence="2" id="KW-0472">Membrane</keyword>
<comment type="caution">
    <text evidence="4">The sequence shown here is derived from an EMBL/GenBank/DDBJ whole genome shotgun (WGS) entry which is preliminary data.</text>
</comment>
<evidence type="ECO:0000256" key="2">
    <source>
        <dbReference type="SAM" id="Phobius"/>
    </source>
</evidence>
<evidence type="ECO:0000256" key="1">
    <source>
        <dbReference type="SAM" id="MobiDB-lite"/>
    </source>
</evidence>
<evidence type="ECO:0000256" key="3">
    <source>
        <dbReference type="SAM" id="SignalP"/>
    </source>
</evidence>
<feature type="signal peptide" evidence="3">
    <location>
        <begin position="1"/>
        <end position="29"/>
    </location>
</feature>
<feature type="compositionally biased region" description="Gly residues" evidence="1">
    <location>
        <begin position="306"/>
        <end position="316"/>
    </location>
</feature>
<evidence type="ECO:0000313" key="4">
    <source>
        <dbReference type="EMBL" id="GGU62849.1"/>
    </source>
</evidence>
<reference evidence="5" key="1">
    <citation type="journal article" date="2019" name="Int. J. Syst. Evol. Microbiol.">
        <title>The Global Catalogue of Microorganisms (GCM) 10K type strain sequencing project: providing services to taxonomists for standard genome sequencing and annotation.</title>
        <authorList>
            <consortium name="The Broad Institute Genomics Platform"/>
            <consortium name="The Broad Institute Genome Sequencing Center for Infectious Disease"/>
            <person name="Wu L."/>
            <person name="Ma J."/>
        </authorList>
    </citation>
    <scope>NUCLEOTIDE SEQUENCE [LARGE SCALE GENOMIC DNA]</scope>
    <source>
        <strain evidence="5">JCM 3399</strain>
    </source>
</reference>
<sequence length="322" mass="32473">MPFRTRAAVTGAAVTAAAALLCPAPAARAASAGPGWSAAPSGADRPYFYLEGAPGTAMTDRLAVGNPSDRAVTVRLRGDGARDGAGAWLLFGTAEVTVPPRTRATVPFTVTVPRDAAPGFHPGTIVATGQGAPGVRSRVPVRLRVTGPALSALTVEQLSVRRQGSAAAIRYTLVNRGNTVLRPRLAVRADGLFGPLLRRAGRALPVTLPPGGRVDRTETWPDPPALDAVDVRLTATAAGGAHDVATAGYTAVPRDGAAAVVLLLAAGGGLAVVRRRRRAGRTDPASVTPAPGAVTEVTDTRTGASSGTGTGTGTRTGSGVRA</sequence>
<feature type="transmembrane region" description="Helical" evidence="2">
    <location>
        <begin position="256"/>
        <end position="273"/>
    </location>
</feature>
<protein>
    <recommendedName>
        <fullName evidence="6">DUF916 domain-containing protein</fullName>
    </recommendedName>
</protein>
<keyword evidence="3" id="KW-0732">Signal</keyword>
<evidence type="ECO:0008006" key="6">
    <source>
        <dbReference type="Google" id="ProtNLM"/>
    </source>
</evidence>
<dbReference type="Proteomes" id="UP000654471">
    <property type="component" value="Unassembled WGS sequence"/>
</dbReference>
<dbReference type="EMBL" id="BMRP01000009">
    <property type="protein sequence ID" value="GGU62849.1"/>
    <property type="molecule type" value="Genomic_DNA"/>
</dbReference>
<accession>A0ABQ2V1X3</accession>
<name>A0ABQ2V1X3_9ACTN</name>
<evidence type="ECO:0000313" key="5">
    <source>
        <dbReference type="Proteomes" id="UP000654471"/>
    </source>
</evidence>